<proteinExistence type="evidence at transcript level"/>
<evidence type="ECO:0000313" key="1">
    <source>
        <dbReference type="EMBL" id="ACF82101.1"/>
    </source>
</evidence>
<protein>
    <submittedName>
        <fullName evidence="1">Uncharacterized protein</fullName>
    </submittedName>
</protein>
<sequence length="115" mass="13632">MGLAPATQARKKPRRRILALDAIRDMTFRFLCRACLFLASLPPLHRIPVMRLESYTVSLASPSTYHPRPPIGRAWSFWNLRCIWLPRRPHPVRPRFVRLQPRKQAKKPNTLHFWK</sequence>
<dbReference type="AlphaFoldDB" id="B4FJ08"/>
<accession>B4FJ08</accession>
<reference evidence="1" key="1">
    <citation type="journal article" date="2009" name="PLoS Genet.">
        <title>Sequencing, mapping, and analysis of 27,455 maize full-length cDNAs.</title>
        <authorList>
            <person name="Soderlund C."/>
            <person name="Descour A."/>
            <person name="Kudrna D."/>
            <person name="Bomhoff M."/>
            <person name="Boyd L."/>
            <person name="Currie J."/>
            <person name="Angelova A."/>
            <person name="Collura K."/>
            <person name="Wissotski M."/>
            <person name="Ashley E."/>
            <person name="Morrow D."/>
            <person name="Fernandes J."/>
            <person name="Walbot V."/>
            <person name="Yu Y."/>
        </authorList>
    </citation>
    <scope>NUCLEOTIDE SEQUENCE</scope>
    <source>
        <strain evidence="1">B73</strain>
    </source>
</reference>
<name>B4FJ08_MAIZE</name>
<dbReference type="EMBL" id="BT037096">
    <property type="protein sequence ID" value="ACF82101.1"/>
    <property type="molecule type" value="mRNA"/>
</dbReference>
<organism evidence="1">
    <name type="scientific">Zea mays</name>
    <name type="common">Maize</name>
    <dbReference type="NCBI Taxonomy" id="4577"/>
    <lineage>
        <taxon>Eukaryota</taxon>
        <taxon>Viridiplantae</taxon>
        <taxon>Streptophyta</taxon>
        <taxon>Embryophyta</taxon>
        <taxon>Tracheophyta</taxon>
        <taxon>Spermatophyta</taxon>
        <taxon>Magnoliopsida</taxon>
        <taxon>Liliopsida</taxon>
        <taxon>Poales</taxon>
        <taxon>Poaceae</taxon>
        <taxon>PACMAD clade</taxon>
        <taxon>Panicoideae</taxon>
        <taxon>Andropogonodae</taxon>
        <taxon>Andropogoneae</taxon>
        <taxon>Tripsacinae</taxon>
        <taxon>Zea</taxon>
    </lineage>
</organism>